<dbReference type="InterPro" id="IPR036388">
    <property type="entry name" value="WH-like_DNA-bd_sf"/>
</dbReference>
<dbReference type="Gene3D" id="1.10.10.10">
    <property type="entry name" value="Winged helix-like DNA-binding domain superfamily/Winged helix DNA-binding domain"/>
    <property type="match status" value="1"/>
</dbReference>
<dbReference type="Proteomes" id="UP000223749">
    <property type="component" value="Chromosome"/>
</dbReference>
<evidence type="ECO:0000313" key="1">
    <source>
        <dbReference type="EMBL" id="ATP57453.1"/>
    </source>
</evidence>
<dbReference type="Pfam" id="PF13565">
    <property type="entry name" value="HTH_32"/>
    <property type="match status" value="1"/>
</dbReference>
<proteinExistence type="predicted"/>
<gene>
    <name evidence="1" type="ORF">CPT03_13710</name>
    <name evidence="2" type="ORF">CPT03_15625</name>
</gene>
<dbReference type="KEGG" id="pgs:CPT03_13710"/>
<dbReference type="AlphaFoldDB" id="A0A2D1U775"/>
<protein>
    <submittedName>
        <fullName evidence="1">Transposase</fullName>
    </submittedName>
</protein>
<accession>A0A2D1U775</accession>
<keyword evidence="3" id="KW-1185">Reference proteome</keyword>
<reference evidence="1 3" key="1">
    <citation type="submission" date="2017-10" db="EMBL/GenBank/DDBJ databases">
        <title>Whole genome of Pedobacter ginsengisoli T01R-27 isolated from tomato rhizosphere.</title>
        <authorList>
            <person name="Weon H.-Y."/>
            <person name="Lee S.A."/>
            <person name="Sang M.K."/>
            <person name="Song J."/>
        </authorList>
    </citation>
    <scope>NUCLEOTIDE SEQUENCE [LARGE SCALE GENOMIC DNA]</scope>
    <source>
        <strain evidence="1 3">T01R-27</strain>
    </source>
</reference>
<evidence type="ECO:0000313" key="2">
    <source>
        <dbReference type="EMBL" id="ATP57792.1"/>
    </source>
</evidence>
<dbReference type="SUPFAM" id="SSF46689">
    <property type="entry name" value="Homeodomain-like"/>
    <property type="match status" value="1"/>
</dbReference>
<name>A0A2D1U775_9SPHI</name>
<sequence>MLVLKKATVGKSVLKIQRAEADEIKKILNRNEAYTVGARLNIVYLVALGHSSRKLSELHNISFKQITNWVHRFENEGIEGLKDKKGRGRHSALSNEQLERIKTVVLKQIPSDYGLESNRWTGPTLVKWIKQEYGLAYQKAQVYNLLEKVGVTFKKKQGLTNNV</sequence>
<dbReference type="KEGG" id="pgs:CPT03_15625"/>
<organism evidence="1 3">
    <name type="scientific">Pedobacter ginsengisoli</name>
    <dbReference type="NCBI Taxonomy" id="363852"/>
    <lineage>
        <taxon>Bacteria</taxon>
        <taxon>Pseudomonadati</taxon>
        <taxon>Bacteroidota</taxon>
        <taxon>Sphingobacteriia</taxon>
        <taxon>Sphingobacteriales</taxon>
        <taxon>Sphingobacteriaceae</taxon>
        <taxon>Pedobacter</taxon>
    </lineage>
</organism>
<dbReference type="EMBL" id="CP024091">
    <property type="protein sequence ID" value="ATP57792.1"/>
    <property type="molecule type" value="Genomic_DNA"/>
</dbReference>
<dbReference type="EMBL" id="CP024091">
    <property type="protein sequence ID" value="ATP57453.1"/>
    <property type="molecule type" value="Genomic_DNA"/>
</dbReference>
<dbReference type="InterPro" id="IPR009057">
    <property type="entry name" value="Homeodomain-like_sf"/>
</dbReference>
<evidence type="ECO:0000313" key="3">
    <source>
        <dbReference type="Proteomes" id="UP000223749"/>
    </source>
</evidence>